<sequence length="69" mass="7754">MDHEVSQALLEPPSIPSSERSLECNVISETKAELLQMISVMFVGHLGELSLSLSLERINGHFFRESNRL</sequence>
<keyword evidence="2" id="KW-1185">Reference proteome</keyword>
<name>A0AA88X0P4_9ASTE</name>
<reference evidence="1" key="1">
    <citation type="submission" date="2022-12" db="EMBL/GenBank/DDBJ databases">
        <title>Draft genome assemblies for two species of Escallonia (Escalloniales).</title>
        <authorList>
            <person name="Chanderbali A."/>
            <person name="Dervinis C."/>
            <person name="Anghel I."/>
            <person name="Soltis D."/>
            <person name="Soltis P."/>
            <person name="Zapata F."/>
        </authorList>
    </citation>
    <scope>NUCLEOTIDE SEQUENCE</scope>
    <source>
        <strain evidence="1">UCBG64.0493</strain>
        <tissue evidence="1">Leaf</tissue>
    </source>
</reference>
<comment type="caution">
    <text evidence="1">The sequence shown here is derived from an EMBL/GenBank/DDBJ whole genome shotgun (WGS) entry which is preliminary data.</text>
</comment>
<evidence type="ECO:0000313" key="1">
    <source>
        <dbReference type="EMBL" id="KAK3037526.1"/>
    </source>
</evidence>
<evidence type="ECO:0000313" key="2">
    <source>
        <dbReference type="Proteomes" id="UP001188597"/>
    </source>
</evidence>
<gene>
    <name evidence="1" type="ORF">RJ639_030334</name>
</gene>
<dbReference type="EMBL" id="JAVXUP010000121">
    <property type="protein sequence ID" value="KAK3037526.1"/>
    <property type="molecule type" value="Genomic_DNA"/>
</dbReference>
<dbReference type="Proteomes" id="UP001188597">
    <property type="component" value="Unassembled WGS sequence"/>
</dbReference>
<protein>
    <submittedName>
        <fullName evidence="1">Uncharacterized protein</fullName>
    </submittedName>
</protein>
<dbReference type="AlphaFoldDB" id="A0AA88X0P4"/>
<proteinExistence type="predicted"/>
<organism evidence="1 2">
    <name type="scientific">Escallonia herrerae</name>
    <dbReference type="NCBI Taxonomy" id="1293975"/>
    <lineage>
        <taxon>Eukaryota</taxon>
        <taxon>Viridiplantae</taxon>
        <taxon>Streptophyta</taxon>
        <taxon>Embryophyta</taxon>
        <taxon>Tracheophyta</taxon>
        <taxon>Spermatophyta</taxon>
        <taxon>Magnoliopsida</taxon>
        <taxon>eudicotyledons</taxon>
        <taxon>Gunneridae</taxon>
        <taxon>Pentapetalae</taxon>
        <taxon>asterids</taxon>
        <taxon>campanulids</taxon>
        <taxon>Escalloniales</taxon>
        <taxon>Escalloniaceae</taxon>
        <taxon>Escallonia</taxon>
    </lineage>
</organism>
<accession>A0AA88X0P4</accession>